<protein>
    <submittedName>
        <fullName evidence="3">Secreted protein</fullName>
    </submittedName>
</protein>
<accession>A0A914WXM0</accession>
<organism evidence="2 3">
    <name type="scientific">Plectus sambesii</name>
    <dbReference type="NCBI Taxonomy" id="2011161"/>
    <lineage>
        <taxon>Eukaryota</taxon>
        <taxon>Metazoa</taxon>
        <taxon>Ecdysozoa</taxon>
        <taxon>Nematoda</taxon>
        <taxon>Chromadorea</taxon>
        <taxon>Plectida</taxon>
        <taxon>Plectina</taxon>
        <taxon>Plectoidea</taxon>
        <taxon>Plectidae</taxon>
        <taxon>Plectus</taxon>
    </lineage>
</organism>
<proteinExistence type="predicted"/>
<dbReference type="WBParaSite" id="PSAMB.scaffold5644size11207.g27020.t1">
    <property type="protein sequence ID" value="PSAMB.scaffold5644size11207.g27020.t1"/>
    <property type="gene ID" value="PSAMB.scaffold5644size11207.g27020"/>
</dbReference>
<dbReference type="Proteomes" id="UP000887566">
    <property type="component" value="Unplaced"/>
</dbReference>
<name>A0A914WXM0_9BILA</name>
<feature type="chain" id="PRO_5037090582" evidence="1">
    <location>
        <begin position="32"/>
        <end position="197"/>
    </location>
</feature>
<evidence type="ECO:0000313" key="3">
    <source>
        <dbReference type="WBParaSite" id="PSAMB.scaffold5644size11207.g27020.t1"/>
    </source>
</evidence>
<keyword evidence="2" id="KW-1185">Reference proteome</keyword>
<sequence>MAVSSSTRKLPSLSAALVFSLLVVLRAKVWALPSDNVNLRPRQQINAAVFGPTTRRRTRLGGIECMQMTARLIPPSAIGRYRSADGLSAIVGIGWADAAREEKTRAESVCVCQSVAIGAAPNGAPSKGVPRLPLEFQVAQTSVGACNGEWSARAFFSVRRQGLTDANRWTARRRRRSTAFGTRSAATLLRAPAAQIA</sequence>
<dbReference type="AlphaFoldDB" id="A0A914WXM0"/>
<reference evidence="3" key="1">
    <citation type="submission" date="2022-11" db="UniProtKB">
        <authorList>
            <consortium name="WormBaseParasite"/>
        </authorList>
    </citation>
    <scope>IDENTIFICATION</scope>
</reference>
<keyword evidence="1" id="KW-0732">Signal</keyword>
<evidence type="ECO:0000313" key="2">
    <source>
        <dbReference type="Proteomes" id="UP000887566"/>
    </source>
</evidence>
<evidence type="ECO:0000256" key="1">
    <source>
        <dbReference type="SAM" id="SignalP"/>
    </source>
</evidence>
<feature type="signal peptide" evidence="1">
    <location>
        <begin position="1"/>
        <end position="31"/>
    </location>
</feature>